<dbReference type="STRING" id="94130.A0A2Z6R5K4"/>
<evidence type="ECO:0000313" key="11">
    <source>
        <dbReference type="EMBL" id="GES72970.1"/>
    </source>
</evidence>
<proteinExistence type="inferred from homology"/>
<dbReference type="Pfam" id="PF06645">
    <property type="entry name" value="SPC12"/>
    <property type="match status" value="1"/>
</dbReference>
<comment type="similarity">
    <text evidence="2">Belongs to the SPCS1 family.</text>
</comment>
<keyword evidence="12" id="KW-1185">Reference proteome</keyword>
<evidence type="ECO:0000313" key="10">
    <source>
        <dbReference type="EMBL" id="GBB92241.1"/>
    </source>
</evidence>
<dbReference type="Proteomes" id="UP000247702">
    <property type="component" value="Unassembled WGS sequence"/>
</dbReference>
<evidence type="ECO:0000256" key="6">
    <source>
        <dbReference type="ARBA" id="ARBA00022989"/>
    </source>
</evidence>
<dbReference type="EMBL" id="BEXD01001101">
    <property type="protein sequence ID" value="GBB92241.1"/>
    <property type="molecule type" value="Genomic_DNA"/>
</dbReference>
<dbReference type="GO" id="GO:0005787">
    <property type="term" value="C:signal peptidase complex"/>
    <property type="evidence" value="ECO:0007669"/>
    <property type="project" value="InterPro"/>
</dbReference>
<feature type="transmembrane region" description="Helical" evidence="9">
    <location>
        <begin position="21"/>
        <end position="40"/>
    </location>
</feature>
<name>A0A2Z6R5K4_9GLOM</name>
<dbReference type="Proteomes" id="UP000615446">
    <property type="component" value="Unassembled WGS sequence"/>
</dbReference>
<organism evidence="10 12">
    <name type="scientific">Rhizophagus clarus</name>
    <dbReference type="NCBI Taxonomy" id="94130"/>
    <lineage>
        <taxon>Eukaryota</taxon>
        <taxon>Fungi</taxon>
        <taxon>Fungi incertae sedis</taxon>
        <taxon>Mucoromycota</taxon>
        <taxon>Glomeromycotina</taxon>
        <taxon>Glomeromycetes</taxon>
        <taxon>Glomerales</taxon>
        <taxon>Glomeraceae</taxon>
        <taxon>Rhizophagus</taxon>
    </lineage>
</organism>
<evidence type="ECO:0000256" key="2">
    <source>
        <dbReference type="ARBA" id="ARBA00005245"/>
    </source>
</evidence>
<dbReference type="GO" id="GO:0045047">
    <property type="term" value="P:protein targeting to ER"/>
    <property type="evidence" value="ECO:0007669"/>
    <property type="project" value="TreeGrafter"/>
</dbReference>
<feature type="transmembrane region" description="Helical" evidence="9">
    <location>
        <begin position="46"/>
        <end position="65"/>
    </location>
</feature>
<keyword evidence="4 9" id="KW-0812">Transmembrane</keyword>
<reference evidence="11" key="2">
    <citation type="submission" date="2019-10" db="EMBL/GenBank/DDBJ databases">
        <title>Conservation and host-specific expression of non-tandemly repeated heterogenous ribosome RNA gene in arbuscular mycorrhizal fungi.</title>
        <authorList>
            <person name="Maeda T."/>
            <person name="Kobayashi Y."/>
            <person name="Nakagawa T."/>
            <person name="Ezawa T."/>
            <person name="Yamaguchi K."/>
            <person name="Bino T."/>
            <person name="Nishimoto Y."/>
            <person name="Shigenobu S."/>
            <person name="Kawaguchi M."/>
        </authorList>
    </citation>
    <scope>NUCLEOTIDE SEQUENCE</scope>
    <source>
        <strain evidence="11">HR1</strain>
    </source>
</reference>
<dbReference type="PANTHER" id="PTHR13202:SF0">
    <property type="entry name" value="SIGNAL PEPTIDASE COMPLEX SUBUNIT 1"/>
    <property type="match status" value="1"/>
</dbReference>
<evidence type="ECO:0000256" key="7">
    <source>
        <dbReference type="ARBA" id="ARBA00023136"/>
    </source>
</evidence>
<evidence type="ECO:0000256" key="8">
    <source>
        <dbReference type="ARBA" id="ARBA00045204"/>
    </source>
</evidence>
<evidence type="ECO:0000256" key="9">
    <source>
        <dbReference type="SAM" id="Phobius"/>
    </source>
</evidence>
<comment type="function">
    <text evidence="8">Component of the signal peptidase complex (SPC) which catalyzes the cleavage of N-terminal signal sequences from nascent proteins as they are translocated into the lumen of the endoplasmic reticulum. Dispensable for SPC enzymatic activity.</text>
</comment>
<comment type="subcellular location">
    <subcellularLocation>
        <location evidence="1">Endoplasmic reticulum membrane</location>
        <topology evidence="1">Multi-pass membrane protein</topology>
    </subcellularLocation>
</comment>
<evidence type="ECO:0000256" key="5">
    <source>
        <dbReference type="ARBA" id="ARBA00022824"/>
    </source>
</evidence>
<keyword evidence="7 9" id="KW-0472">Membrane</keyword>
<dbReference type="InterPro" id="IPR009542">
    <property type="entry name" value="Spc1/SPCS1"/>
</dbReference>
<keyword evidence="5" id="KW-0256">Endoplasmic reticulum</keyword>
<evidence type="ECO:0000313" key="12">
    <source>
        <dbReference type="Proteomes" id="UP000247702"/>
    </source>
</evidence>
<dbReference type="AlphaFoldDB" id="A0A2Z6R5K4"/>
<gene>
    <name evidence="11" type="ORF">RCL2_000051400</name>
    <name evidence="10" type="ORF">RclHR1_01990013</name>
</gene>
<dbReference type="OrthoDB" id="263893at2759"/>
<dbReference type="GO" id="GO:0006465">
    <property type="term" value="P:signal peptide processing"/>
    <property type="evidence" value="ECO:0007669"/>
    <property type="project" value="InterPro"/>
</dbReference>
<dbReference type="EMBL" id="BLAL01000005">
    <property type="protein sequence ID" value="GES72970.1"/>
    <property type="molecule type" value="Genomic_DNA"/>
</dbReference>
<evidence type="ECO:0000256" key="4">
    <source>
        <dbReference type="ARBA" id="ARBA00022692"/>
    </source>
</evidence>
<sequence length="96" mass="11157">MLFEWKIDFEGQKRSELISQVGIILFAIIGFIVGFLLQNLALTFQIYAGGIFLTALFVLPPWSFYNQYPVQWLPSIQIEKDKHEQTESDELKEKST</sequence>
<evidence type="ECO:0000256" key="1">
    <source>
        <dbReference type="ARBA" id="ARBA00004477"/>
    </source>
</evidence>
<comment type="caution">
    <text evidence="10">The sequence shown here is derived from an EMBL/GenBank/DDBJ whole genome shotgun (WGS) entry which is preliminary data.</text>
</comment>
<protein>
    <recommendedName>
        <fullName evidence="3">Signal peptidase complex subunit 1</fullName>
    </recommendedName>
</protein>
<dbReference type="PANTHER" id="PTHR13202">
    <property type="entry name" value="MICROSOMAL SIGNAL PEPTIDASE 12 KDA SUBUNIT"/>
    <property type="match status" value="1"/>
</dbReference>
<reference evidence="10 12" key="1">
    <citation type="submission" date="2017-11" db="EMBL/GenBank/DDBJ databases">
        <title>The genome of Rhizophagus clarus HR1 reveals common genetic basis of auxotrophy among arbuscular mycorrhizal fungi.</title>
        <authorList>
            <person name="Kobayashi Y."/>
        </authorList>
    </citation>
    <scope>NUCLEOTIDE SEQUENCE [LARGE SCALE GENOMIC DNA]</scope>
    <source>
        <strain evidence="10 12">HR1</strain>
    </source>
</reference>
<keyword evidence="6 9" id="KW-1133">Transmembrane helix</keyword>
<accession>A0A2Z6R5K4</accession>
<evidence type="ECO:0000256" key="3">
    <source>
        <dbReference type="ARBA" id="ARBA00017059"/>
    </source>
</evidence>